<dbReference type="AlphaFoldDB" id="A0AB34JRE2"/>
<dbReference type="Pfam" id="PF00249">
    <property type="entry name" value="Myb_DNA-binding"/>
    <property type="match status" value="1"/>
</dbReference>
<evidence type="ECO:0000256" key="1">
    <source>
        <dbReference type="SAM" id="MobiDB-lite"/>
    </source>
</evidence>
<dbReference type="PROSITE" id="PS51294">
    <property type="entry name" value="HTH_MYB"/>
    <property type="match status" value="1"/>
</dbReference>
<accession>A0AB34JRE2</accession>
<reference evidence="4 6" key="1">
    <citation type="journal article" date="2024" name="Science">
        <title>Giant polyketide synthase enzymes in the biosynthesis of giant marine polyether toxins.</title>
        <authorList>
            <person name="Fallon T.R."/>
            <person name="Shende V.V."/>
            <person name="Wierzbicki I.H."/>
            <person name="Pendleton A.L."/>
            <person name="Watervoot N.F."/>
            <person name="Auber R.P."/>
            <person name="Gonzalez D.J."/>
            <person name="Wisecaver J.H."/>
            <person name="Moore B.S."/>
        </authorList>
    </citation>
    <scope>NUCLEOTIDE SEQUENCE [LARGE SCALE GENOMIC DNA]</scope>
    <source>
        <strain evidence="4 6">12B1</strain>
    </source>
</reference>
<dbReference type="CDD" id="cd00167">
    <property type="entry name" value="SANT"/>
    <property type="match status" value="1"/>
</dbReference>
<keyword evidence="6" id="KW-1185">Reference proteome</keyword>
<dbReference type="PROSITE" id="PS50090">
    <property type="entry name" value="MYB_LIKE"/>
    <property type="match status" value="1"/>
</dbReference>
<dbReference type="Gene3D" id="1.10.10.60">
    <property type="entry name" value="Homeodomain-like"/>
    <property type="match status" value="1"/>
</dbReference>
<evidence type="ECO:0000313" key="5">
    <source>
        <dbReference type="EMBL" id="KAL1529189.1"/>
    </source>
</evidence>
<evidence type="ECO:0000313" key="4">
    <source>
        <dbReference type="EMBL" id="KAL1524673.1"/>
    </source>
</evidence>
<dbReference type="InterPro" id="IPR001005">
    <property type="entry name" value="SANT/Myb"/>
</dbReference>
<evidence type="ECO:0000259" key="2">
    <source>
        <dbReference type="PROSITE" id="PS50090"/>
    </source>
</evidence>
<protein>
    <recommendedName>
        <fullName evidence="7">Myb-like domain-containing protein</fullName>
    </recommendedName>
</protein>
<dbReference type="InterPro" id="IPR009057">
    <property type="entry name" value="Homeodomain-like_sf"/>
</dbReference>
<dbReference type="EMBL" id="JBGBPQ010000005">
    <property type="protein sequence ID" value="KAL1524673.1"/>
    <property type="molecule type" value="Genomic_DNA"/>
</dbReference>
<evidence type="ECO:0000313" key="6">
    <source>
        <dbReference type="Proteomes" id="UP001515480"/>
    </source>
</evidence>
<dbReference type="EMBL" id="JBGBPQ010000001">
    <property type="protein sequence ID" value="KAL1529189.1"/>
    <property type="molecule type" value="Genomic_DNA"/>
</dbReference>
<name>A0AB34JRE2_PRYPA</name>
<evidence type="ECO:0008006" key="7">
    <source>
        <dbReference type="Google" id="ProtNLM"/>
    </source>
</evidence>
<feature type="domain" description="Myb-like" evidence="2">
    <location>
        <begin position="1"/>
        <end position="49"/>
    </location>
</feature>
<proteinExistence type="predicted"/>
<organism evidence="4 6">
    <name type="scientific">Prymnesium parvum</name>
    <name type="common">Toxic golden alga</name>
    <dbReference type="NCBI Taxonomy" id="97485"/>
    <lineage>
        <taxon>Eukaryota</taxon>
        <taxon>Haptista</taxon>
        <taxon>Haptophyta</taxon>
        <taxon>Prymnesiophyceae</taxon>
        <taxon>Prymnesiales</taxon>
        <taxon>Prymnesiaceae</taxon>
        <taxon>Prymnesium</taxon>
    </lineage>
</organism>
<dbReference type="SMART" id="SM00717">
    <property type="entry name" value="SANT"/>
    <property type="match status" value="1"/>
</dbReference>
<comment type="caution">
    <text evidence="4">The sequence shown here is derived from an EMBL/GenBank/DDBJ whole genome shotgun (WGS) entry which is preliminary data.</text>
</comment>
<sequence>MQRAKIQWSDEETNLLRALVAQHGTQWTKLSHIMQRSALSLRSRWTCLKELGLLRTPSQSEVAADAHVRQQEHILLILPTSVSFQTGVPLVPSQTAASAASGDQLEPQHVKASPAPTSRPPVILQHLRQLGLSANVKVLRKFVVNKAVLSNFLAAAASAEYYPILDKGNEKDWRRGSARMPEDKAGWAKSLDILNKVECKVMFGHPKMPKLLHINKQLVSMDYLGFQCIQLAWCE</sequence>
<gene>
    <name evidence="5" type="ORF">AB1Y20_000148</name>
    <name evidence="4" type="ORF">AB1Y20_019559</name>
</gene>
<feature type="domain" description="HTH myb-type" evidence="3">
    <location>
        <begin position="1"/>
        <end position="53"/>
    </location>
</feature>
<dbReference type="SUPFAM" id="SSF46689">
    <property type="entry name" value="Homeodomain-like"/>
    <property type="match status" value="1"/>
</dbReference>
<dbReference type="Proteomes" id="UP001515480">
    <property type="component" value="Unassembled WGS sequence"/>
</dbReference>
<feature type="region of interest" description="Disordered" evidence="1">
    <location>
        <begin position="98"/>
        <end position="118"/>
    </location>
</feature>
<evidence type="ECO:0000259" key="3">
    <source>
        <dbReference type="PROSITE" id="PS51294"/>
    </source>
</evidence>
<dbReference type="InterPro" id="IPR017930">
    <property type="entry name" value="Myb_dom"/>
</dbReference>